<dbReference type="AlphaFoldDB" id="A0A0E0AG46"/>
<reference evidence="12" key="2">
    <citation type="submission" date="2018-05" db="EMBL/GenBank/DDBJ databases">
        <title>OgluRS3 (Oryza glumaepatula Reference Sequence Version 3).</title>
        <authorList>
            <person name="Zhang J."/>
            <person name="Kudrna D."/>
            <person name="Lee S."/>
            <person name="Talag J."/>
            <person name="Welchert J."/>
            <person name="Wing R.A."/>
        </authorList>
    </citation>
    <scope>NUCLEOTIDE SEQUENCE [LARGE SCALE GENOMIC DNA]</scope>
</reference>
<evidence type="ECO:0000256" key="6">
    <source>
        <dbReference type="ARBA" id="ARBA00022692"/>
    </source>
</evidence>
<sequence length="690" mass="75694">MGRLGRAHAGPYAAVQAHGLRCWPSTARANGPSCSAQIKAGVPCRAWAGYSKDVPGPAHSASYAPMLRRAARLKRRRRNLVQEDSPSSAPDPAAVALEKDALSGAGGAPVEPRSGGCAARQAVDASVRAVAAAASARAACEDSSAGRLGGCRISRYTSASVARGDFANNQGEPMAKTKKPRSSAPDPPAHLPWHHPPAPPVSTALLISLAALLLRVLVSVGPYSGQGVAPKFGDYEAQRHWMELTLHLPSSDWYRNTSANDLAYWGLDYPPLSAYQSRLHGLLLNASLPDAVALRSSRGFESPESKLLMRWTVLSSDLMVFFPAALWFVWVYFKGGVGGTGEERMAGWTWLLASCLINPCLVLIDHGHFQYNCISLGLTLGAIAGVLSGNELVAAALFSLSINHKQMSLYFAPAFFGHLLGKCIKRKYPIVEVMKLGFVVLGTFAFVWWPFLHSYEAAMQVISRLAPFERGIYEDYVANFWCSTSVLIKWKRLFAIKPLKLMSLSATILAFLPSLVQQIRSPSNLGFLYSLLNSSISFYLFSYQVHEKSILLPLLPASLLALQEPHLYGWLMYFGLFSMYPLICRDHLLLQYIAVLGLFVLIYYSPGGSSKKGMSIPSGAKAVLSLALLCSLLLQVLYLQIEPPKRYPFLFDALMMFICFSQFVILTLYTNYKQWMLNSHSRSVGRKKDL</sequence>
<feature type="transmembrane region" description="Helical" evidence="10">
    <location>
        <begin position="345"/>
        <end position="364"/>
    </location>
</feature>
<organism evidence="12">
    <name type="scientific">Oryza glumipatula</name>
    <dbReference type="NCBI Taxonomy" id="40148"/>
    <lineage>
        <taxon>Eukaryota</taxon>
        <taxon>Viridiplantae</taxon>
        <taxon>Streptophyta</taxon>
        <taxon>Embryophyta</taxon>
        <taxon>Tracheophyta</taxon>
        <taxon>Spermatophyta</taxon>
        <taxon>Magnoliopsida</taxon>
        <taxon>Liliopsida</taxon>
        <taxon>Poales</taxon>
        <taxon>Poaceae</taxon>
        <taxon>BOP clade</taxon>
        <taxon>Oryzoideae</taxon>
        <taxon>Oryzeae</taxon>
        <taxon>Oryzinae</taxon>
        <taxon>Oryza</taxon>
    </lineage>
</organism>
<accession>A0A0E0AG46</accession>
<keyword evidence="13" id="KW-1185">Reference proteome</keyword>
<evidence type="ECO:0000256" key="11">
    <source>
        <dbReference type="SAM" id="MobiDB-lite"/>
    </source>
</evidence>
<protein>
    <recommendedName>
        <fullName evidence="10">Alpha-1,3-glucosyltransferase</fullName>
        <ecNumber evidence="10">2.4.1.-</ecNumber>
    </recommendedName>
</protein>
<feature type="transmembrane region" description="Helical" evidence="10">
    <location>
        <begin position="376"/>
        <end position="401"/>
    </location>
</feature>
<keyword evidence="4 10" id="KW-0328">Glycosyltransferase</keyword>
<reference evidence="12" key="1">
    <citation type="submission" date="2015-04" db="UniProtKB">
        <authorList>
            <consortium name="EnsemblPlants"/>
        </authorList>
    </citation>
    <scope>IDENTIFICATION</scope>
</reference>
<comment type="pathway">
    <text evidence="2 10">Protein modification; protein glycosylation.</text>
</comment>
<feature type="transmembrane region" description="Helical" evidence="10">
    <location>
        <begin position="436"/>
        <end position="452"/>
    </location>
</feature>
<feature type="compositionally biased region" description="Pro residues" evidence="11">
    <location>
        <begin position="185"/>
        <end position="196"/>
    </location>
</feature>
<keyword evidence="8 10" id="KW-1133">Transmembrane helix</keyword>
<name>A0A0E0AG46_9ORYZ</name>
<dbReference type="GO" id="GO:0005789">
    <property type="term" value="C:endoplasmic reticulum membrane"/>
    <property type="evidence" value="ECO:0007669"/>
    <property type="project" value="UniProtKB-SubCell"/>
</dbReference>
<dbReference type="EnsemblPlants" id="OGLUM07G03510.1">
    <property type="protein sequence ID" value="OGLUM07G03510.1"/>
    <property type="gene ID" value="OGLUM07G03510"/>
</dbReference>
<evidence type="ECO:0000256" key="8">
    <source>
        <dbReference type="ARBA" id="ARBA00022989"/>
    </source>
</evidence>
<dbReference type="EC" id="2.4.1.-" evidence="10"/>
<evidence type="ECO:0000256" key="7">
    <source>
        <dbReference type="ARBA" id="ARBA00022824"/>
    </source>
</evidence>
<evidence type="ECO:0000256" key="5">
    <source>
        <dbReference type="ARBA" id="ARBA00022679"/>
    </source>
</evidence>
<feature type="transmembrane region" description="Helical" evidence="10">
    <location>
        <begin position="618"/>
        <end position="641"/>
    </location>
</feature>
<dbReference type="PANTHER" id="PTHR12413:SF1">
    <property type="entry name" value="DOLICHYL PYROPHOSPHATE MAN9GLCNAC2 ALPHA-1,3-GLUCOSYLTRANSFERASE"/>
    <property type="match status" value="1"/>
</dbReference>
<comment type="similarity">
    <text evidence="3 10">Belongs to the ALG6/ALG8 glucosyltransferase family.</text>
</comment>
<evidence type="ECO:0000256" key="2">
    <source>
        <dbReference type="ARBA" id="ARBA00004922"/>
    </source>
</evidence>
<proteinExistence type="inferred from homology"/>
<feature type="transmembrane region" description="Helical" evidence="10">
    <location>
        <begin position="311"/>
        <end position="333"/>
    </location>
</feature>
<dbReference type="PANTHER" id="PTHR12413">
    <property type="entry name" value="DOLICHYL GLYCOSYLTRANSFERASE"/>
    <property type="match status" value="1"/>
</dbReference>
<dbReference type="Proteomes" id="UP000026961">
    <property type="component" value="Chromosome 7"/>
</dbReference>
<dbReference type="Pfam" id="PF03155">
    <property type="entry name" value="Alg6_Alg8"/>
    <property type="match status" value="1"/>
</dbReference>
<keyword evidence="6 10" id="KW-0812">Transmembrane</keyword>
<dbReference type="Gramene" id="OGLUM07G03510.1">
    <property type="protein sequence ID" value="OGLUM07G03510.1"/>
    <property type="gene ID" value="OGLUM07G03510"/>
</dbReference>
<dbReference type="STRING" id="40148.A0A0E0AG46"/>
<keyword evidence="7 10" id="KW-0256">Endoplasmic reticulum</keyword>
<evidence type="ECO:0000313" key="12">
    <source>
        <dbReference type="EnsemblPlants" id="OGLUM07G03510.1"/>
    </source>
</evidence>
<dbReference type="GO" id="GO:0042281">
    <property type="term" value="F:dolichyl pyrophosphate Man9GlcNAc2 alpha-1,3-glucosyltransferase activity"/>
    <property type="evidence" value="ECO:0007669"/>
    <property type="project" value="TreeGrafter"/>
</dbReference>
<dbReference type="UniPathway" id="UPA00378"/>
<keyword evidence="5 10" id="KW-0808">Transferase</keyword>
<evidence type="ECO:0000256" key="9">
    <source>
        <dbReference type="ARBA" id="ARBA00023136"/>
    </source>
</evidence>
<evidence type="ECO:0000313" key="13">
    <source>
        <dbReference type="Proteomes" id="UP000026961"/>
    </source>
</evidence>
<dbReference type="eggNOG" id="KOG2575">
    <property type="taxonomic scope" value="Eukaryota"/>
</dbReference>
<feature type="transmembrane region" description="Helical" evidence="10">
    <location>
        <begin position="526"/>
        <end position="546"/>
    </location>
</feature>
<comment type="subcellular location">
    <subcellularLocation>
        <location evidence="1 10">Endoplasmic reticulum membrane</location>
        <topology evidence="1 10">Multi-pass membrane protein</topology>
    </subcellularLocation>
</comment>
<evidence type="ECO:0000256" key="10">
    <source>
        <dbReference type="RuleBase" id="RU363110"/>
    </source>
</evidence>
<feature type="transmembrane region" description="Helical" evidence="10">
    <location>
        <begin position="589"/>
        <end position="606"/>
    </location>
</feature>
<feature type="transmembrane region" description="Helical" evidence="10">
    <location>
        <begin position="653"/>
        <end position="672"/>
    </location>
</feature>
<dbReference type="InterPro" id="IPR004856">
    <property type="entry name" value="Glyco_trans_ALG6/ALG8"/>
</dbReference>
<feature type="region of interest" description="Disordered" evidence="11">
    <location>
        <begin position="164"/>
        <end position="196"/>
    </location>
</feature>
<evidence type="ECO:0000256" key="1">
    <source>
        <dbReference type="ARBA" id="ARBA00004477"/>
    </source>
</evidence>
<dbReference type="HOGENOM" id="CLU_008110_3_0_1"/>
<evidence type="ECO:0000256" key="4">
    <source>
        <dbReference type="ARBA" id="ARBA00022676"/>
    </source>
</evidence>
<keyword evidence="9 10" id="KW-0472">Membrane</keyword>
<evidence type="ECO:0000256" key="3">
    <source>
        <dbReference type="ARBA" id="ARBA00008715"/>
    </source>
</evidence>